<dbReference type="InterPro" id="IPR011671">
    <property type="entry name" value="tRNA_uracil_MeTrfase"/>
</dbReference>
<protein>
    <recommendedName>
        <fullName evidence="10">tRNA (uracil-O(2)-)-methyltransferase</fullName>
        <ecNumber evidence="10">2.1.1.211</ecNumber>
    </recommendedName>
</protein>
<dbReference type="PANTHER" id="PTHR21210">
    <property type="entry name" value="TRNA (URACIL-O(2)-)-METHYLTRANSFERASE-RELATED"/>
    <property type="match status" value="1"/>
</dbReference>
<dbReference type="Proteomes" id="UP000711488">
    <property type="component" value="Unassembled WGS sequence"/>
</dbReference>
<comment type="subcellular location">
    <subcellularLocation>
        <location evidence="2 10">Cytoplasm</location>
    </subcellularLocation>
</comment>
<evidence type="ECO:0000256" key="4">
    <source>
        <dbReference type="ARBA" id="ARBA00022490"/>
    </source>
</evidence>
<gene>
    <name evidence="11" type="ORF">HAZT_HAZT000452</name>
</gene>
<evidence type="ECO:0000256" key="8">
    <source>
        <dbReference type="ARBA" id="ARBA00022694"/>
    </source>
</evidence>
<reference evidence="11" key="2">
    <citation type="journal article" date="2018" name="Environ. Sci. Technol.">
        <title>The Toxicogenome of Hyalella azteca: A Model for Sediment Ecotoxicology and Evolutionary Toxicology.</title>
        <authorList>
            <person name="Poynton H.C."/>
            <person name="Hasenbein S."/>
            <person name="Benoit J.B."/>
            <person name="Sepulveda M.S."/>
            <person name="Poelchau M.F."/>
            <person name="Hughes D.S.T."/>
            <person name="Murali S.C."/>
            <person name="Chen S."/>
            <person name="Glastad K.M."/>
            <person name="Goodisman M.A.D."/>
            <person name="Werren J.H."/>
            <person name="Vineis J.H."/>
            <person name="Bowen J.L."/>
            <person name="Friedrich M."/>
            <person name="Jones J."/>
            <person name="Robertson H.M."/>
            <person name="Feyereisen R."/>
            <person name="Mechler-Hickson A."/>
            <person name="Mathers N."/>
            <person name="Lee C.E."/>
            <person name="Colbourne J.K."/>
            <person name="Biales A."/>
            <person name="Johnston J.S."/>
            <person name="Wellborn G.A."/>
            <person name="Rosendale A.J."/>
            <person name="Cridge A.G."/>
            <person name="Munoz-Torres M.C."/>
            <person name="Bain P.A."/>
            <person name="Manny A.R."/>
            <person name="Major K.M."/>
            <person name="Lambert F.N."/>
            <person name="Vulpe C.D."/>
            <person name="Tuck P."/>
            <person name="Blalock B.J."/>
            <person name="Lin Y.Y."/>
            <person name="Smith M.E."/>
            <person name="Ochoa-Acuna H."/>
            <person name="Chen M.M."/>
            <person name="Childers C.P."/>
            <person name="Qu J."/>
            <person name="Dugan S."/>
            <person name="Lee S.L."/>
            <person name="Chao H."/>
            <person name="Dinh H."/>
            <person name="Han Y."/>
            <person name="Doddapaneni H."/>
            <person name="Worley K.C."/>
            <person name="Muzny D.M."/>
            <person name="Gibbs R.A."/>
            <person name="Richards S."/>
        </authorList>
    </citation>
    <scope>NUCLEOTIDE SEQUENCE</scope>
    <source>
        <strain evidence="11">HAZT.00-mixed</strain>
        <tissue evidence="11">Whole organism</tissue>
    </source>
</reference>
<comment type="catalytic activity">
    <reaction evidence="9 10">
        <text>uridine(44) in tRNA(Ser) + S-adenosyl-L-methionine = 2'-O-methyluridine(44) in tRNA(Ser) + S-adenosyl-L-homocysteine + H(+)</text>
        <dbReference type="Rhea" id="RHEA:43100"/>
        <dbReference type="Rhea" id="RHEA-COMP:10339"/>
        <dbReference type="Rhea" id="RHEA-COMP:10340"/>
        <dbReference type="ChEBI" id="CHEBI:15378"/>
        <dbReference type="ChEBI" id="CHEBI:57856"/>
        <dbReference type="ChEBI" id="CHEBI:59789"/>
        <dbReference type="ChEBI" id="CHEBI:65315"/>
        <dbReference type="ChEBI" id="CHEBI:74478"/>
        <dbReference type="EC" id="2.1.1.211"/>
    </reaction>
</comment>
<evidence type="ECO:0000256" key="5">
    <source>
        <dbReference type="ARBA" id="ARBA00022603"/>
    </source>
</evidence>
<dbReference type="GO" id="GO:0030488">
    <property type="term" value="P:tRNA methylation"/>
    <property type="evidence" value="ECO:0007669"/>
    <property type="project" value="UniProtKB-UniRule"/>
</dbReference>
<feature type="non-terminal residue" evidence="11">
    <location>
        <position position="562"/>
    </location>
</feature>
<evidence type="ECO:0000256" key="3">
    <source>
        <dbReference type="ARBA" id="ARBA00009056"/>
    </source>
</evidence>
<organism evidence="11">
    <name type="scientific">Hyalella azteca</name>
    <name type="common">Amphipod</name>
    <dbReference type="NCBI Taxonomy" id="294128"/>
    <lineage>
        <taxon>Eukaryota</taxon>
        <taxon>Metazoa</taxon>
        <taxon>Ecdysozoa</taxon>
        <taxon>Arthropoda</taxon>
        <taxon>Crustacea</taxon>
        <taxon>Multicrustacea</taxon>
        <taxon>Malacostraca</taxon>
        <taxon>Eumalacostraca</taxon>
        <taxon>Peracarida</taxon>
        <taxon>Amphipoda</taxon>
        <taxon>Senticaudata</taxon>
        <taxon>Talitrida</taxon>
        <taxon>Talitroidea</taxon>
        <taxon>Hyalellidae</taxon>
        <taxon>Hyalella</taxon>
    </lineage>
</organism>
<comment type="caution">
    <text evidence="11">The sequence shown here is derived from an EMBL/GenBank/DDBJ whole genome shotgun (WGS) entry which is preliminary data.</text>
</comment>
<keyword evidence="6 10" id="KW-0808">Transferase</keyword>
<reference evidence="11" key="3">
    <citation type="submission" date="2019-06" db="EMBL/GenBank/DDBJ databases">
        <authorList>
            <person name="Poynton C."/>
            <person name="Hasenbein S."/>
            <person name="Benoit J.B."/>
            <person name="Sepulveda M.S."/>
            <person name="Poelchau M.F."/>
            <person name="Murali S.C."/>
            <person name="Chen S."/>
            <person name="Glastad K.M."/>
            <person name="Werren J.H."/>
            <person name="Vineis J.H."/>
            <person name="Bowen J.L."/>
            <person name="Friedrich M."/>
            <person name="Jones J."/>
            <person name="Robertson H.M."/>
            <person name="Feyereisen R."/>
            <person name="Mechler-Hickson A."/>
            <person name="Mathers N."/>
            <person name="Lee C.E."/>
            <person name="Colbourne J.K."/>
            <person name="Biales A."/>
            <person name="Johnston J.S."/>
            <person name="Wellborn G.A."/>
            <person name="Rosendale A.J."/>
            <person name="Cridge A.G."/>
            <person name="Munoz-Torres M.C."/>
            <person name="Bain P.A."/>
            <person name="Manny A.R."/>
            <person name="Major K.M."/>
            <person name="Lambert F.N."/>
            <person name="Vulpe C.D."/>
            <person name="Tuck P."/>
            <person name="Blalock B.J."/>
            <person name="Lin Y.-Y."/>
            <person name="Smith M.E."/>
            <person name="Ochoa-Acuna H."/>
            <person name="Chen M.-J.M."/>
            <person name="Childers C.P."/>
            <person name="Qu J."/>
            <person name="Dugan S."/>
            <person name="Lee S.L."/>
            <person name="Chao H."/>
            <person name="Dinh H."/>
            <person name="Han Y."/>
            <person name="Doddapaneni H."/>
            <person name="Worley K.C."/>
            <person name="Muzny D.M."/>
            <person name="Gibbs R.A."/>
            <person name="Richards S."/>
        </authorList>
    </citation>
    <scope>NUCLEOTIDE SEQUENCE</scope>
    <source>
        <strain evidence="11">HAZT.00-mixed</strain>
        <tissue evidence="11">Whole organism</tissue>
    </source>
</reference>
<dbReference type="PANTHER" id="PTHR21210:SF0">
    <property type="entry name" value="TRNA (URACIL-O(2)-)-METHYLTRANSFERASE-RELATED"/>
    <property type="match status" value="1"/>
</dbReference>
<dbReference type="EMBL" id="JQDR03012764">
    <property type="protein sequence ID" value="KAA0190777.1"/>
    <property type="molecule type" value="Genomic_DNA"/>
</dbReference>
<accession>A0A6A0GW50</accession>
<reference evidence="11" key="1">
    <citation type="submission" date="2014-08" db="EMBL/GenBank/DDBJ databases">
        <authorList>
            <person name="Murali S."/>
            <person name="Richards S."/>
            <person name="Bandaranaike D."/>
            <person name="Bellair M."/>
            <person name="Blankenburg K."/>
            <person name="Chao H."/>
            <person name="Dinh H."/>
            <person name="Doddapaneni H."/>
            <person name="Dugan-Rocha S."/>
            <person name="Elkadiri S."/>
            <person name="Gnanaolivu R."/>
            <person name="Hughes D."/>
            <person name="Lee S."/>
            <person name="Li M."/>
            <person name="Ming W."/>
            <person name="Munidasa M."/>
            <person name="Muniz J."/>
            <person name="Nguyen L."/>
            <person name="Osuji N."/>
            <person name="Pu L.-L."/>
            <person name="Puazo M."/>
            <person name="Skinner E."/>
            <person name="Qu C."/>
            <person name="Quiroz J."/>
            <person name="Raj R."/>
            <person name="Weissenberger G."/>
            <person name="Xin Y."/>
            <person name="Zou X."/>
            <person name="Han Y."/>
            <person name="Worley K."/>
            <person name="Muzny D."/>
            <person name="Gibbs R."/>
        </authorList>
    </citation>
    <scope>NUCLEOTIDE SEQUENCE</scope>
    <source>
        <strain evidence="11">HAZT.00-mixed</strain>
        <tissue evidence="11">Whole organism</tissue>
    </source>
</reference>
<dbReference type="AlphaFoldDB" id="A0A6A0GW50"/>
<comment type="function">
    <text evidence="10">Adenosyl-L-methionine (AdoMet)-dependent tRNA (uracil-O(2)-)-methyltransferase.</text>
</comment>
<evidence type="ECO:0000256" key="6">
    <source>
        <dbReference type="ARBA" id="ARBA00022679"/>
    </source>
</evidence>
<keyword evidence="4 10" id="KW-0963">Cytoplasm</keyword>
<name>A0A6A0GW50_HYAAZ</name>
<dbReference type="GO" id="GO:0141101">
    <property type="term" value="F:tRNA(Ser) (uridine(44)-2'-O-)-methyltransferase activity"/>
    <property type="evidence" value="ECO:0007669"/>
    <property type="project" value="UniProtKB-EC"/>
</dbReference>
<dbReference type="EC" id="2.1.1.211" evidence="10"/>
<keyword evidence="5 10" id="KW-0489">Methyltransferase</keyword>
<dbReference type="InterPro" id="IPR029063">
    <property type="entry name" value="SAM-dependent_MTases_sf"/>
</dbReference>
<evidence type="ECO:0000313" key="11">
    <source>
        <dbReference type="EMBL" id="KAA0190777.1"/>
    </source>
</evidence>
<evidence type="ECO:0000256" key="9">
    <source>
        <dbReference type="ARBA" id="ARBA00047957"/>
    </source>
</evidence>
<evidence type="ECO:0000256" key="2">
    <source>
        <dbReference type="ARBA" id="ARBA00004496"/>
    </source>
</evidence>
<dbReference type="SUPFAM" id="SSF53335">
    <property type="entry name" value="S-adenosyl-L-methionine-dependent methyltransferases"/>
    <property type="match status" value="1"/>
</dbReference>
<keyword evidence="7 10" id="KW-0949">S-adenosyl-L-methionine</keyword>
<comment type="similarity">
    <text evidence="3 10">Belongs to the TRM44 family.</text>
</comment>
<dbReference type="Pfam" id="PF07757">
    <property type="entry name" value="AdoMet_MTase"/>
    <property type="match status" value="1"/>
</dbReference>
<dbReference type="GO" id="GO:0005737">
    <property type="term" value="C:cytoplasm"/>
    <property type="evidence" value="ECO:0007669"/>
    <property type="project" value="UniProtKB-SubCell"/>
</dbReference>
<dbReference type="OrthoDB" id="10047021at2759"/>
<evidence type="ECO:0000256" key="1">
    <source>
        <dbReference type="ARBA" id="ARBA00002778"/>
    </source>
</evidence>
<evidence type="ECO:0000256" key="7">
    <source>
        <dbReference type="ARBA" id="ARBA00022691"/>
    </source>
</evidence>
<evidence type="ECO:0000256" key="10">
    <source>
        <dbReference type="RuleBase" id="RU368004"/>
    </source>
</evidence>
<sequence>MDHDSEDGATPTLSKKAKIVEAPAVMSNEIPLNNLIDVSSGCCCLESNDAYTSPGLPGSFSDRQAFWEALKVHVERPHILNRRLCGAVDICTALPPLLPARPYMISLITSAGAAVEGETIAVCGLFKSTYLAGVPQLTAEGGPTGDGRAWLQGTVLPRLHKWAKPRVSQETAIRSLQLINLQSYGLLYHNLKTKYANHLIQSWSERTDPKKFVHEDIGIATYLLLLWSQHSRPQRFIDLGCGNGLLVYILTKEGHCGTGYDIKSRNIWLERFSDIDLQELEVTPNTTSFSADVDWLIGNHSDELTPWLPVMAARTSHFCSFFLLPCCPHDFTTKFLRRNTKKSQYGDYLDYVEVIGRVCGFNVERDRLKIPSTKRECFVGRSKLHTEQERPSVLTSIQEFIDSRVAANVSNLGRGTDLKRSGDFVARPKEQRVRNCTQLARGVKEDLVQCVVRLLLGDGDKKEEWWAGGSIELRDAAASLTAEQLRQMKQECGGLKTLLKNHRHIFLLQGSQVQLRGELRSSRNASVLVGSQQTIPKAAPTLLMNACIAIDLLKFERVLSNK</sequence>
<comment type="function">
    <text evidence="1">Probable adenosyl-L-methionine (AdoMet)-dependent tRNA (uracil-O(2)-)-methyltransferase.</text>
</comment>
<proteinExistence type="inferred from homology"/>
<keyword evidence="8 10" id="KW-0819">tRNA processing</keyword>